<keyword evidence="2 5" id="KW-0812">Transmembrane</keyword>
<keyword evidence="5" id="KW-0813">Transport</keyword>
<name>A0A086P4W9_SPHHM</name>
<dbReference type="InterPro" id="IPR006260">
    <property type="entry name" value="TonB/TolA_C"/>
</dbReference>
<evidence type="ECO:0000256" key="2">
    <source>
        <dbReference type="ARBA" id="ARBA00022692"/>
    </source>
</evidence>
<feature type="transmembrane region" description="Helical" evidence="5">
    <location>
        <begin position="25"/>
        <end position="44"/>
    </location>
</feature>
<dbReference type="GO" id="GO:0030288">
    <property type="term" value="C:outer membrane-bounded periplasmic space"/>
    <property type="evidence" value="ECO:0007669"/>
    <property type="project" value="InterPro"/>
</dbReference>
<dbReference type="EMBL" id="JFZA02000060">
    <property type="protein sequence ID" value="KFG88437.1"/>
    <property type="molecule type" value="Genomic_DNA"/>
</dbReference>
<dbReference type="GO" id="GO:0055085">
    <property type="term" value="P:transmembrane transport"/>
    <property type="evidence" value="ECO:0007669"/>
    <property type="project" value="InterPro"/>
</dbReference>
<keyword evidence="5" id="KW-1003">Cell membrane</keyword>
<evidence type="ECO:0000256" key="4">
    <source>
        <dbReference type="ARBA" id="ARBA00023136"/>
    </source>
</evidence>
<comment type="similarity">
    <text evidence="5">Belongs to the TonB family.</text>
</comment>
<evidence type="ECO:0000313" key="8">
    <source>
        <dbReference type="EMBL" id="KFG88437.1"/>
    </source>
</evidence>
<dbReference type="GO" id="GO:0015031">
    <property type="term" value="P:protein transport"/>
    <property type="evidence" value="ECO:0007669"/>
    <property type="project" value="UniProtKB-UniRule"/>
</dbReference>
<dbReference type="eggNOG" id="COG0810">
    <property type="taxonomic scope" value="Bacteria"/>
</dbReference>
<accession>A0A086P4W9</accession>
<feature type="region of interest" description="Disordered" evidence="6">
    <location>
        <begin position="1"/>
        <end position="22"/>
    </location>
</feature>
<keyword evidence="3 5" id="KW-1133">Transmembrane helix</keyword>
<comment type="caution">
    <text evidence="8">The sequence shown here is derived from an EMBL/GenBank/DDBJ whole genome shotgun (WGS) entry which is preliminary data.</text>
</comment>
<evidence type="ECO:0000256" key="1">
    <source>
        <dbReference type="ARBA" id="ARBA00004167"/>
    </source>
</evidence>
<reference evidence="8" key="1">
    <citation type="submission" date="2014-08" db="EMBL/GenBank/DDBJ databases">
        <title>Draft genome sequences of Sphingobium herbicidovorans.</title>
        <authorList>
            <person name="Gan H.M."/>
            <person name="Gan H.Y."/>
            <person name="Savka M.A."/>
        </authorList>
    </citation>
    <scope>NUCLEOTIDE SEQUENCE [LARGE SCALE GENOMIC DNA]</scope>
    <source>
        <strain evidence="8">NBRC 16415</strain>
    </source>
</reference>
<feature type="compositionally biased region" description="Low complexity" evidence="6">
    <location>
        <begin position="10"/>
        <end position="22"/>
    </location>
</feature>
<dbReference type="Gene3D" id="3.30.1150.10">
    <property type="match status" value="1"/>
</dbReference>
<dbReference type="InterPro" id="IPR003538">
    <property type="entry name" value="TonB"/>
</dbReference>
<keyword evidence="5" id="KW-0735">Signal-anchor</keyword>
<dbReference type="SUPFAM" id="SSF74653">
    <property type="entry name" value="TolA/TonB C-terminal domain"/>
    <property type="match status" value="1"/>
</dbReference>
<organism evidence="8 9">
    <name type="scientific">Sphingobium herbicidovorans (strain ATCC 700291 / DSM 11019 / CCUG 56400 / KCTC 2939 / LMG 18315 / NBRC 16415 / MH)</name>
    <name type="common">Sphingomonas herbicidovorans</name>
    <dbReference type="NCBI Taxonomy" id="1219045"/>
    <lineage>
        <taxon>Bacteria</taxon>
        <taxon>Pseudomonadati</taxon>
        <taxon>Pseudomonadota</taxon>
        <taxon>Alphaproteobacteria</taxon>
        <taxon>Sphingomonadales</taxon>
        <taxon>Sphingomonadaceae</taxon>
        <taxon>Sphingobium</taxon>
    </lineage>
</organism>
<keyword evidence="5" id="KW-0997">Cell inner membrane</keyword>
<dbReference type="GO" id="GO:0015891">
    <property type="term" value="P:siderophore transport"/>
    <property type="evidence" value="ECO:0007669"/>
    <property type="project" value="InterPro"/>
</dbReference>
<gene>
    <name evidence="8" type="ORF">BV98_003622</name>
</gene>
<keyword evidence="4 5" id="KW-0472">Membrane</keyword>
<dbReference type="PATRIC" id="fig|1219045.3.peg.3677"/>
<dbReference type="GO" id="GO:0005886">
    <property type="term" value="C:plasma membrane"/>
    <property type="evidence" value="ECO:0007669"/>
    <property type="project" value="UniProtKB-SubCell"/>
</dbReference>
<dbReference type="RefSeq" id="WP_051908578.1">
    <property type="nucleotide sequence ID" value="NZ_BCZD01000015.1"/>
</dbReference>
<dbReference type="STRING" id="76947.GCA_002080435_01697"/>
<comment type="subcellular location">
    <subcellularLocation>
        <location evidence="5">Cell inner membrane</location>
        <topology evidence="5">Single-pass membrane protein</topology>
        <orientation evidence="5">Periplasmic side</orientation>
    </subcellularLocation>
    <subcellularLocation>
        <location evidence="1">Membrane</location>
        <topology evidence="1">Single-pass membrane protein</topology>
    </subcellularLocation>
</comment>
<dbReference type="OrthoDB" id="1685233at2"/>
<keyword evidence="5" id="KW-0653">Protein transport</keyword>
<feature type="region of interest" description="Disordered" evidence="6">
    <location>
        <begin position="63"/>
        <end position="112"/>
    </location>
</feature>
<comment type="function">
    <text evidence="5">Interacts with outer membrane receptor proteins that carry out high-affinity binding and energy dependent uptake into the periplasmic space of specific substrates. It could act to transduce energy from the cytoplasmic membrane to specific energy-requiring processes in the outer membrane, resulting in the release into the periplasm of ligands bound by these outer membrane proteins.</text>
</comment>
<dbReference type="PROSITE" id="PS52015">
    <property type="entry name" value="TONB_CTD"/>
    <property type="match status" value="1"/>
</dbReference>
<evidence type="ECO:0000259" key="7">
    <source>
        <dbReference type="PROSITE" id="PS52015"/>
    </source>
</evidence>
<keyword evidence="9" id="KW-1185">Reference proteome</keyword>
<dbReference type="Pfam" id="PF03544">
    <property type="entry name" value="TonB_C"/>
    <property type="match status" value="1"/>
</dbReference>
<sequence length="230" mass="24251">MTFMTAHAMGAQQQSGYSGKSGSPVGIGATIAVHAVVVGAFILMPREVIAPYVPQILIGSQIPLDPPPPPENQPSQPQSKLPVRAKADPGPTKPDSLVNGADNGSGLVLTGNGGAEGFGGEEMILSPLDPPREPVMVEPGIDPKALAAFQPDYPGTMIRQGIEGSVTVCVTISAQGRVIDIERLAATDEAFWLATQRHALRKWRFHPATRDGVAVSGAKVLTIYFRLTDR</sequence>
<evidence type="ECO:0000256" key="3">
    <source>
        <dbReference type="ARBA" id="ARBA00022989"/>
    </source>
</evidence>
<evidence type="ECO:0000256" key="5">
    <source>
        <dbReference type="RuleBase" id="RU362123"/>
    </source>
</evidence>
<dbReference type="InterPro" id="IPR037682">
    <property type="entry name" value="TonB_C"/>
</dbReference>
<protein>
    <recommendedName>
        <fullName evidence="5">Protein TonB</fullName>
    </recommendedName>
</protein>
<dbReference type="NCBIfam" id="TIGR01352">
    <property type="entry name" value="tonB_Cterm"/>
    <property type="match status" value="1"/>
</dbReference>
<feature type="domain" description="TonB C-terminal" evidence="7">
    <location>
        <begin position="138"/>
        <end position="230"/>
    </location>
</feature>
<dbReference type="GO" id="GO:0031992">
    <property type="term" value="F:energy transducer activity"/>
    <property type="evidence" value="ECO:0007669"/>
    <property type="project" value="InterPro"/>
</dbReference>
<dbReference type="AlphaFoldDB" id="A0A086P4W9"/>
<evidence type="ECO:0000256" key="6">
    <source>
        <dbReference type="SAM" id="MobiDB-lite"/>
    </source>
</evidence>
<dbReference type="PRINTS" id="PR01374">
    <property type="entry name" value="TONBPROTEIN"/>
</dbReference>
<evidence type="ECO:0000313" key="9">
    <source>
        <dbReference type="Proteomes" id="UP000024284"/>
    </source>
</evidence>
<proteinExistence type="inferred from homology"/>
<dbReference type="Proteomes" id="UP000024284">
    <property type="component" value="Unassembled WGS sequence"/>
</dbReference>